<feature type="transmembrane region" description="Helical" evidence="1">
    <location>
        <begin position="68"/>
        <end position="86"/>
    </location>
</feature>
<evidence type="ECO:0000313" key="2">
    <source>
        <dbReference type="EMBL" id="SVA92120.1"/>
    </source>
</evidence>
<accession>A0A381ZSA8</accession>
<feature type="transmembrane region" description="Helical" evidence="1">
    <location>
        <begin position="164"/>
        <end position="182"/>
    </location>
</feature>
<name>A0A381ZSA8_9ZZZZ</name>
<gene>
    <name evidence="2" type="ORF">METZ01_LOCUS144974</name>
</gene>
<dbReference type="Pfam" id="PF09997">
    <property type="entry name" value="DUF2238"/>
    <property type="match status" value="1"/>
</dbReference>
<reference evidence="2" key="1">
    <citation type="submission" date="2018-05" db="EMBL/GenBank/DDBJ databases">
        <authorList>
            <person name="Lanie J.A."/>
            <person name="Ng W.-L."/>
            <person name="Kazmierczak K.M."/>
            <person name="Andrzejewski T.M."/>
            <person name="Davidsen T.M."/>
            <person name="Wayne K.J."/>
            <person name="Tettelin H."/>
            <person name="Glass J.I."/>
            <person name="Rusch D."/>
            <person name="Podicherti R."/>
            <person name="Tsui H.-C.T."/>
            <person name="Winkler M.E."/>
        </authorList>
    </citation>
    <scope>NUCLEOTIDE SEQUENCE</scope>
</reference>
<protein>
    <recommendedName>
        <fullName evidence="3">VanZ-like domain-containing protein</fullName>
    </recommendedName>
</protein>
<feature type="transmembrane region" description="Helical" evidence="1">
    <location>
        <begin position="39"/>
        <end position="56"/>
    </location>
</feature>
<feature type="transmembrane region" description="Helical" evidence="1">
    <location>
        <begin position="123"/>
        <end position="144"/>
    </location>
</feature>
<organism evidence="2">
    <name type="scientific">marine metagenome</name>
    <dbReference type="NCBI Taxonomy" id="408172"/>
    <lineage>
        <taxon>unclassified sequences</taxon>
        <taxon>metagenomes</taxon>
        <taxon>ecological metagenomes</taxon>
    </lineage>
</organism>
<proteinExistence type="predicted"/>
<evidence type="ECO:0000256" key="1">
    <source>
        <dbReference type="SAM" id="Phobius"/>
    </source>
</evidence>
<keyword evidence="1" id="KW-0472">Membrane</keyword>
<keyword evidence="1" id="KW-1133">Transmembrane helix</keyword>
<evidence type="ECO:0008006" key="3">
    <source>
        <dbReference type="Google" id="ProtNLM"/>
    </source>
</evidence>
<feature type="transmembrane region" description="Helical" evidence="1">
    <location>
        <begin position="98"/>
        <end position="116"/>
    </location>
</feature>
<dbReference type="InterPro" id="IPR014509">
    <property type="entry name" value="YjdF-like"/>
</dbReference>
<keyword evidence="1" id="KW-0812">Transmembrane</keyword>
<dbReference type="AlphaFoldDB" id="A0A381ZSA8"/>
<sequence>MNMRRLMWTVKGALVVCLLAGILFPGIPGVEGKGWPERCVGYPISLLIVPLVWHLRGRRVSYPHLADALFVTPFVLDLLGNLVNLFDTVEQFDDFLHFVNWTFLVAAFVMFLRPYVLARWNLVMLGSGLGAIAIVAWEGVEWVIQEMGTSGLQLTYDDTVGDLLLSTSGGILGAALAATALTRRSDSNETASEQG</sequence>
<dbReference type="EMBL" id="UINC01022462">
    <property type="protein sequence ID" value="SVA92120.1"/>
    <property type="molecule type" value="Genomic_DNA"/>
</dbReference>